<keyword evidence="3" id="KW-0732">Signal</keyword>
<keyword evidence="6" id="KW-1185">Reference proteome</keyword>
<feature type="coiled-coil region" evidence="1">
    <location>
        <begin position="227"/>
        <end position="268"/>
    </location>
</feature>
<evidence type="ECO:0000313" key="5">
    <source>
        <dbReference type="EMBL" id="PVY39846.1"/>
    </source>
</evidence>
<keyword evidence="1" id="KW-0175">Coiled coil</keyword>
<dbReference type="OrthoDB" id="5914263at2"/>
<dbReference type="Proteomes" id="UP000576225">
    <property type="component" value="Unassembled WGS sequence"/>
</dbReference>
<comment type="caution">
    <text evidence="5">The sequence shown here is derived from an EMBL/GenBank/DDBJ whole genome shotgun (WGS) entry which is preliminary data.</text>
</comment>
<reference evidence="5 6" key="1">
    <citation type="submission" date="2018-04" db="EMBL/GenBank/DDBJ databases">
        <title>Genomic Encyclopedia of Type Strains, Phase IV (KMG-IV): sequencing the most valuable type-strain genomes for metagenomic binning, comparative biology and taxonomic classification.</title>
        <authorList>
            <person name="Goeker M."/>
        </authorList>
    </citation>
    <scope>NUCLEOTIDE SEQUENCE [LARGE SCALE GENOMIC DNA]</scope>
    <source>
        <strain evidence="5 6">DSM 14823</strain>
    </source>
</reference>
<feature type="chain" id="PRO_5036323634" evidence="3">
    <location>
        <begin position="26"/>
        <end position="577"/>
    </location>
</feature>
<name>A0A2U1ATV1_9BACT</name>
<proteinExistence type="predicted"/>
<evidence type="ECO:0000256" key="3">
    <source>
        <dbReference type="SAM" id="SignalP"/>
    </source>
</evidence>
<feature type="signal peptide" evidence="3">
    <location>
        <begin position="1"/>
        <end position="25"/>
    </location>
</feature>
<sequence>MEHRKWFVSLIGAGLALGMPLQGFAQEAAGEEVPAVEAESAAPAEMPPQEVSDGGVEAVREAQEGEPAPAEPKFKSAQQVLKRIAKEKGWDEGWDEAKKRTIVIESADFKTADPATDASFFIKREMAAKKAVLTAKVAIIQTINQEMSAMDLVNMPGSDVNKALGAEREKLNTELAQQKELLASMLEKVDKAEADVLRGTTFGDRLNDLMAAAIRKLDQEYEADARDKKAQAQYEQARKEFEVAQKKYAELTEKAEAMQADVRERQDSAVESMAKMPLYGSSVIMQTESWDKSTGKYQVSVILCWSYAMERAARAVVTGEEFRIKPNANGKSVQKWLDSQNPATMVGPRQYVDGQGNRWFLGVTARAYDDELASSARRRNKGIAEMYAQQMAAFCLWADVESYKLAQTALESRGDDKVQRDIVAENYAEKLTQSFSKKKIRGMQKLFSDEVTHPITGTTIYVAVYGINPNAAKAALEIEKLNYATKVMDNRHQTVERGRDAANQAAVKASENRKEDFQKGYNQQKKAVEGEVQKREAVKKPAKGTNIINRGTSNAPARTKQSTSGTFGGDVDVSDDF</sequence>
<protein>
    <submittedName>
        <fullName evidence="5">Uncharacterized protein</fullName>
    </submittedName>
</protein>
<evidence type="ECO:0000313" key="7">
    <source>
        <dbReference type="Proteomes" id="UP000576225"/>
    </source>
</evidence>
<reference evidence="4 7" key="2">
    <citation type="submission" date="2020-04" db="EMBL/GenBank/DDBJ databases">
        <authorList>
            <person name="Hitch T.C.A."/>
            <person name="Wylensek D."/>
            <person name="Clavel T."/>
        </authorList>
    </citation>
    <scope>NUCLEOTIDE SEQUENCE [LARGE SCALE GENOMIC DNA]</scope>
    <source>
        <strain evidence="4 7">COR2-253-APC-1A</strain>
    </source>
</reference>
<gene>
    <name evidence="5" type="ORF">C8D82_11987</name>
    <name evidence="4" type="ORF">HF882_04600</name>
</gene>
<feature type="region of interest" description="Disordered" evidence="2">
    <location>
        <begin position="497"/>
        <end position="577"/>
    </location>
</feature>
<dbReference type="EMBL" id="QEKH01000019">
    <property type="protein sequence ID" value="PVY39846.1"/>
    <property type="molecule type" value="Genomic_DNA"/>
</dbReference>
<dbReference type="GeneID" id="78295900"/>
<dbReference type="Proteomes" id="UP000245959">
    <property type="component" value="Unassembled WGS sequence"/>
</dbReference>
<dbReference type="RefSeq" id="WP_116884607.1">
    <property type="nucleotide sequence ID" value="NZ_CABMMC010000004.1"/>
</dbReference>
<accession>A0A2U1ATV1</accession>
<evidence type="ECO:0000256" key="2">
    <source>
        <dbReference type="SAM" id="MobiDB-lite"/>
    </source>
</evidence>
<dbReference type="EMBL" id="JABAEW010000006">
    <property type="protein sequence ID" value="NMD85859.1"/>
    <property type="molecule type" value="Genomic_DNA"/>
</dbReference>
<feature type="region of interest" description="Disordered" evidence="2">
    <location>
        <begin position="30"/>
        <end position="56"/>
    </location>
</feature>
<feature type="compositionally biased region" description="Basic and acidic residues" evidence="2">
    <location>
        <begin position="526"/>
        <end position="539"/>
    </location>
</feature>
<feature type="compositionally biased region" description="Polar residues" evidence="2">
    <location>
        <begin position="546"/>
        <end position="565"/>
    </location>
</feature>
<evidence type="ECO:0000313" key="6">
    <source>
        <dbReference type="Proteomes" id="UP000245959"/>
    </source>
</evidence>
<feature type="compositionally biased region" description="Low complexity" evidence="2">
    <location>
        <begin position="30"/>
        <end position="50"/>
    </location>
</feature>
<dbReference type="AlphaFoldDB" id="A0A2U1ATV1"/>
<evidence type="ECO:0000256" key="1">
    <source>
        <dbReference type="SAM" id="Coils"/>
    </source>
</evidence>
<evidence type="ECO:0000313" key="4">
    <source>
        <dbReference type="EMBL" id="NMD85859.1"/>
    </source>
</evidence>
<feature type="coiled-coil region" evidence="1">
    <location>
        <begin position="161"/>
        <end position="195"/>
    </location>
</feature>
<organism evidence="5 6">
    <name type="scientific">Victivallis vadensis</name>
    <dbReference type="NCBI Taxonomy" id="172901"/>
    <lineage>
        <taxon>Bacteria</taxon>
        <taxon>Pseudomonadati</taxon>
        <taxon>Lentisphaerota</taxon>
        <taxon>Lentisphaeria</taxon>
        <taxon>Victivallales</taxon>
        <taxon>Victivallaceae</taxon>
        <taxon>Victivallis</taxon>
    </lineage>
</organism>